<dbReference type="AlphaFoldDB" id="A0A751VM18"/>
<proteinExistence type="predicted"/>
<reference evidence="1" key="1">
    <citation type="journal article" date="2018" name="Genome Biol.">
        <title>SKESA: strategic k-mer extension for scrupulous assemblies.</title>
        <authorList>
            <person name="Souvorov A."/>
            <person name="Agarwala R."/>
            <person name="Lipman D.J."/>
        </authorList>
    </citation>
    <scope>NUCLEOTIDE SEQUENCE</scope>
    <source>
        <strain evidence="1">MA.BD-DU-2006-12-005205</strain>
    </source>
</reference>
<gene>
    <name evidence="1" type="ORF">G8C25_004545</name>
</gene>
<reference evidence="1" key="2">
    <citation type="submission" date="2020-02" db="EMBL/GenBank/DDBJ databases">
        <authorList>
            <consortium name="NCBI Pathogen Detection Project"/>
        </authorList>
    </citation>
    <scope>NUCLEOTIDE SEQUENCE</scope>
    <source>
        <strain evidence="1">MA.BD-DU-2006-12-005205</strain>
    </source>
</reference>
<dbReference type="EMBL" id="DAAVWS010000014">
    <property type="protein sequence ID" value="HAF6707145.1"/>
    <property type="molecule type" value="Genomic_DNA"/>
</dbReference>
<evidence type="ECO:0000313" key="1">
    <source>
        <dbReference type="EMBL" id="HAF6707145.1"/>
    </source>
</evidence>
<protein>
    <submittedName>
        <fullName evidence="1">Uncharacterized protein</fullName>
    </submittedName>
</protein>
<organism evidence="1">
    <name type="scientific">Salmonella enterica</name>
    <name type="common">Salmonella choleraesuis</name>
    <dbReference type="NCBI Taxonomy" id="28901"/>
    <lineage>
        <taxon>Bacteria</taxon>
        <taxon>Pseudomonadati</taxon>
        <taxon>Pseudomonadota</taxon>
        <taxon>Gammaproteobacteria</taxon>
        <taxon>Enterobacterales</taxon>
        <taxon>Enterobacteriaceae</taxon>
        <taxon>Salmonella</taxon>
    </lineage>
</organism>
<accession>A0A751VM18</accession>
<comment type="caution">
    <text evidence="1">The sequence shown here is derived from an EMBL/GenBank/DDBJ whole genome shotgun (WGS) entry which is preliminary data.</text>
</comment>
<name>A0A751VM18_SALER</name>
<sequence>MSVNIVPAKMVWQEAAQLPGIYKMGYCFAGLRPVSIVTHMIFLCVAFHAAFAA</sequence>